<accession>A0ABQ3I761</accession>
<feature type="transmembrane region" description="Helical" evidence="1">
    <location>
        <begin position="164"/>
        <end position="182"/>
    </location>
</feature>
<dbReference type="Proteomes" id="UP000658258">
    <property type="component" value="Unassembled WGS sequence"/>
</dbReference>
<feature type="transmembrane region" description="Helical" evidence="1">
    <location>
        <begin position="230"/>
        <end position="252"/>
    </location>
</feature>
<keyword evidence="1" id="KW-1133">Transmembrane helix</keyword>
<feature type="transmembrane region" description="Helical" evidence="1">
    <location>
        <begin position="133"/>
        <end position="152"/>
    </location>
</feature>
<sequence length="261" mass="29824">MGKYCHVCGEKVLVQSDKALGVWVKDLLSNVWQLEGRLIRSMKLLLFKPGKYASDYARGARVKYIKPLNIFLIVNLMYFLLPTYDTFQTTLNNQVTAMPYSAWARTVVHNHAANESLSIEEFEKAYNAKTSEISKLIIIALALMLGVIIFLCLKQQGLYLTDGFNLALQFLSFYLLIMLLLLPGINRQLEIWTDLDLLRSDLQYSLLALITSAVYLAFELRPWRGAKTYLFLTKVLIIMVSFYPVVTLYRLLLFGATVIAL</sequence>
<keyword evidence="1" id="KW-0812">Transmembrane</keyword>
<dbReference type="Pfam" id="PF12412">
    <property type="entry name" value="DUF3667"/>
    <property type="match status" value="1"/>
</dbReference>
<proteinExistence type="predicted"/>
<keyword evidence="1" id="KW-0472">Membrane</keyword>
<feature type="transmembrane region" description="Helical" evidence="1">
    <location>
        <begin position="64"/>
        <end position="81"/>
    </location>
</feature>
<evidence type="ECO:0008006" key="4">
    <source>
        <dbReference type="Google" id="ProtNLM"/>
    </source>
</evidence>
<name>A0ABQ3I761_9BACT</name>
<evidence type="ECO:0000256" key="1">
    <source>
        <dbReference type="SAM" id="Phobius"/>
    </source>
</evidence>
<evidence type="ECO:0000313" key="2">
    <source>
        <dbReference type="EMBL" id="GHE62447.1"/>
    </source>
</evidence>
<dbReference type="InterPro" id="IPR022134">
    <property type="entry name" value="DUF3667"/>
</dbReference>
<dbReference type="EMBL" id="BNAG01000002">
    <property type="protein sequence ID" value="GHE62447.1"/>
    <property type="molecule type" value="Genomic_DNA"/>
</dbReference>
<feature type="transmembrane region" description="Helical" evidence="1">
    <location>
        <begin position="202"/>
        <end position="218"/>
    </location>
</feature>
<reference evidence="3" key="1">
    <citation type="journal article" date="2019" name="Int. J. Syst. Evol. Microbiol.">
        <title>The Global Catalogue of Microorganisms (GCM) 10K type strain sequencing project: providing services to taxonomists for standard genome sequencing and annotation.</title>
        <authorList>
            <consortium name="The Broad Institute Genomics Platform"/>
            <consortium name="The Broad Institute Genome Sequencing Center for Infectious Disease"/>
            <person name="Wu L."/>
            <person name="Ma J."/>
        </authorList>
    </citation>
    <scope>NUCLEOTIDE SEQUENCE [LARGE SCALE GENOMIC DNA]</scope>
    <source>
        <strain evidence="3">CGMCC 1.15111</strain>
    </source>
</reference>
<organism evidence="2 3">
    <name type="scientific">Roseivirga thermotolerans</name>
    <dbReference type="NCBI Taxonomy" id="1758176"/>
    <lineage>
        <taxon>Bacteria</taxon>
        <taxon>Pseudomonadati</taxon>
        <taxon>Bacteroidota</taxon>
        <taxon>Cytophagia</taxon>
        <taxon>Cytophagales</taxon>
        <taxon>Roseivirgaceae</taxon>
        <taxon>Roseivirga</taxon>
    </lineage>
</organism>
<evidence type="ECO:0000313" key="3">
    <source>
        <dbReference type="Proteomes" id="UP000658258"/>
    </source>
</evidence>
<comment type="caution">
    <text evidence="2">The sequence shown here is derived from an EMBL/GenBank/DDBJ whole genome shotgun (WGS) entry which is preliminary data.</text>
</comment>
<keyword evidence="3" id="KW-1185">Reference proteome</keyword>
<gene>
    <name evidence="2" type="ORF">GCM10011340_17070</name>
</gene>
<protein>
    <recommendedName>
        <fullName evidence="4">DUF3667 domain-containing protein</fullName>
    </recommendedName>
</protein>